<reference evidence="3" key="1">
    <citation type="submission" date="2016-10" db="EMBL/GenBank/DDBJ databases">
        <authorList>
            <person name="Varghese N."/>
            <person name="Submissions S."/>
        </authorList>
    </citation>
    <scope>NUCLEOTIDE SEQUENCE [LARGE SCALE GENOMIC DNA]</scope>
    <source>
        <strain evidence="3">DSM 25811 / CCM 8410 / LMG 26954 / E90</strain>
    </source>
</reference>
<keyword evidence="1" id="KW-0472">Membrane</keyword>
<evidence type="ECO:0008006" key="4">
    <source>
        <dbReference type="Google" id="ProtNLM"/>
    </source>
</evidence>
<dbReference type="AlphaFoldDB" id="A0A1G6IH65"/>
<keyword evidence="3" id="KW-1185">Reference proteome</keyword>
<dbReference type="InterPro" id="IPR011010">
    <property type="entry name" value="DNA_brk_join_enz"/>
</dbReference>
<dbReference type="STRING" id="1285928.SAMN04487894_101220"/>
<dbReference type="GO" id="GO:0003677">
    <property type="term" value="F:DNA binding"/>
    <property type="evidence" value="ECO:0007669"/>
    <property type="project" value="InterPro"/>
</dbReference>
<name>A0A1G6IH65_NIADE</name>
<keyword evidence="1" id="KW-0812">Transmembrane</keyword>
<organism evidence="2 3">
    <name type="scientific">Niabella drilacis (strain DSM 25811 / CCM 8410 / CCUG 62505 / LMG 26954 / E90)</name>
    <dbReference type="NCBI Taxonomy" id="1285928"/>
    <lineage>
        <taxon>Bacteria</taxon>
        <taxon>Pseudomonadati</taxon>
        <taxon>Bacteroidota</taxon>
        <taxon>Chitinophagia</taxon>
        <taxon>Chitinophagales</taxon>
        <taxon>Chitinophagaceae</taxon>
        <taxon>Niabella</taxon>
    </lineage>
</organism>
<dbReference type="SUPFAM" id="SSF56349">
    <property type="entry name" value="DNA breaking-rejoining enzymes"/>
    <property type="match status" value="1"/>
</dbReference>
<dbReference type="Proteomes" id="UP000198757">
    <property type="component" value="Unassembled WGS sequence"/>
</dbReference>
<sequence>MKYYLNTLYYAHIRAVGPLVCNALMLGIALQVVMKRTGHSNYKSMKPYIDVSDQAKAEAIKLFDRQVSLFWSPELIVI</sequence>
<evidence type="ECO:0000313" key="3">
    <source>
        <dbReference type="Proteomes" id="UP000198757"/>
    </source>
</evidence>
<protein>
    <recommendedName>
        <fullName evidence="4">Integrase</fullName>
    </recommendedName>
</protein>
<evidence type="ECO:0000256" key="1">
    <source>
        <dbReference type="SAM" id="Phobius"/>
    </source>
</evidence>
<gene>
    <name evidence="2" type="ORF">SAMN04487894_101220</name>
</gene>
<keyword evidence="1" id="KW-1133">Transmembrane helix</keyword>
<proteinExistence type="predicted"/>
<feature type="transmembrane region" description="Helical" evidence="1">
    <location>
        <begin position="12"/>
        <end position="33"/>
    </location>
</feature>
<accession>A0A1G6IH65</accession>
<dbReference type="EMBL" id="FMZO01000001">
    <property type="protein sequence ID" value="SDC05818.1"/>
    <property type="molecule type" value="Genomic_DNA"/>
</dbReference>
<evidence type="ECO:0000313" key="2">
    <source>
        <dbReference type="EMBL" id="SDC05818.1"/>
    </source>
</evidence>